<dbReference type="AlphaFoldDB" id="A0A8K0HJG5"/>
<comment type="caution">
    <text evidence="1">The sequence shown here is derived from an EMBL/GenBank/DDBJ whole genome shotgun (WGS) entry which is preliminary data.</text>
</comment>
<protein>
    <submittedName>
        <fullName evidence="1">Uncharacterized protein</fullName>
    </submittedName>
</protein>
<gene>
    <name evidence="1" type="ORF">FNV43_RR04278</name>
</gene>
<keyword evidence="2" id="KW-1185">Reference proteome</keyword>
<accession>A0A8K0HJG5</accession>
<dbReference type="Proteomes" id="UP000796880">
    <property type="component" value="Unassembled WGS sequence"/>
</dbReference>
<evidence type="ECO:0000313" key="2">
    <source>
        <dbReference type="Proteomes" id="UP000796880"/>
    </source>
</evidence>
<evidence type="ECO:0000313" key="1">
    <source>
        <dbReference type="EMBL" id="KAF3453837.1"/>
    </source>
</evidence>
<organism evidence="1 2">
    <name type="scientific">Rhamnella rubrinervis</name>
    <dbReference type="NCBI Taxonomy" id="2594499"/>
    <lineage>
        <taxon>Eukaryota</taxon>
        <taxon>Viridiplantae</taxon>
        <taxon>Streptophyta</taxon>
        <taxon>Embryophyta</taxon>
        <taxon>Tracheophyta</taxon>
        <taxon>Spermatophyta</taxon>
        <taxon>Magnoliopsida</taxon>
        <taxon>eudicotyledons</taxon>
        <taxon>Gunneridae</taxon>
        <taxon>Pentapetalae</taxon>
        <taxon>rosids</taxon>
        <taxon>fabids</taxon>
        <taxon>Rosales</taxon>
        <taxon>Rhamnaceae</taxon>
        <taxon>rhamnoid group</taxon>
        <taxon>Rhamneae</taxon>
        <taxon>Rhamnella</taxon>
    </lineage>
</organism>
<reference evidence="1" key="1">
    <citation type="submission" date="2020-03" db="EMBL/GenBank/DDBJ databases">
        <title>A high-quality chromosome-level genome assembly of a woody plant with both climbing and erect habits, Rhamnella rubrinervis.</title>
        <authorList>
            <person name="Lu Z."/>
            <person name="Yang Y."/>
            <person name="Zhu X."/>
            <person name="Sun Y."/>
        </authorList>
    </citation>
    <scope>NUCLEOTIDE SEQUENCE</scope>
    <source>
        <strain evidence="1">BYM</strain>
        <tissue evidence="1">Leaf</tissue>
    </source>
</reference>
<dbReference type="EMBL" id="VOIH02000002">
    <property type="protein sequence ID" value="KAF3453837.1"/>
    <property type="molecule type" value="Genomic_DNA"/>
</dbReference>
<sequence>MEGGGRIEPVDDVMSKTPYRRTYALIEDATWEIARLMNLLEVSRLVRTFNRYTNVVSLILGENSELGSKLSMVKSSDLLVKDITKLRCPVAQPKIMKWPSTKTMMPELVSEKIHCLFGA</sequence>
<name>A0A8K0HJG5_9ROSA</name>
<proteinExistence type="predicted"/>